<accession>K0J508</accession>
<protein>
    <submittedName>
        <fullName evidence="1">Uncharacterized protein</fullName>
    </submittedName>
</protein>
<name>K0J508_AMPXN</name>
<dbReference type="Proteomes" id="UP000006294">
    <property type="component" value="Chromosome"/>
</dbReference>
<keyword evidence="2" id="KW-1185">Reference proteome</keyword>
<dbReference type="AlphaFoldDB" id="K0J508"/>
<proteinExistence type="predicted"/>
<evidence type="ECO:0000313" key="2">
    <source>
        <dbReference type="Proteomes" id="UP000006294"/>
    </source>
</evidence>
<dbReference type="HOGENOM" id="CLU_2986364_0_0_9"/>
<dbReference type="KEGG" id="axl:AXY_23450"/>
<organism evidence="1 2">
    <name type="scientific">Amphibacillus xylanus (strain ATCC 51415 / DSM 6626 / JCM 7361 / LMG 17667 / NBRC 15112 / Ep01)</name>
    <dbReference type="NCBI Taxonomy" id="698758"/>
    <lineage>
        <taxon>Bacteria</taxon>
        <taxon>Bacillati</taxon>
        <taxon>Bacillota</taxon>
        <taxon>Bacilli</taxon>
        <taxon>Bacillales</taxon>
        <taxon>Bacillaceae</taxon>
        <taxon>Amphibacillus</taxon>
    </lineage>
</organism>
<gene>
    <name evidence="1" type="ordered locus">AXY_23450</name>
</gene>
<reference evidence="1 2" key="1">
    <citation type="submission" date="2011-01" db="EMBL/GenBank/DDBJ databases">
        <title>Whole genome sequence of Amphibacillus xylinus NBRC 15112.</title>
        <authorList>
            <person name="Nakazawa H."/>
            <person name="Katano Y."/>
            <person name="Nakamura S."/>
            <person name="Sasagawa M."/>
            <person name="Fukada J."/>
            <person name="Arai T."/>
            <person name="Sasakura N."/>
            <person name="Mochizuki D."/>
            <person name="Hosoyama A."/>
            <person name="Harada K."/>
            <person name="Horikawa H."/>
            <person name="Kato Y."/>
            <person name="Harada T."/>
            <person name="Sasaki K."/>
            <person name="Sekiguchi M."/>
            <person name="Hodoyama M."/>
            <person name="Nishiko R."/>
            <person name="Narita H."/>
            <person name="Hanamaki A."/>
            <person name="Hata C."/>
            <person name="Konno Y."/>
            <person name="Niimura Y."/>
            <person name="Yamazaki S."/>
            <person name="Fujita N."/>
        </authorList>
    </citation>
    <scope>NUCLEOTIDE SEQUENCE [LARGE SCALE GENOMIC DNA]</scope>
    <source>
        <strain evidence="2">ATCC 51415 / DSM 6626 / JCM 7361 / LMG 17667 / NBRC 15112 / Ep01</strain>
    </source>
</reference>
<sequence length="57" mass="6392">MLPTANMLTLFIPFYQHSKQLVNSLLSKSSFIYDKALAELKGDLAFSVDSEATRQLV</sequence>
<dbReference type="EMBL" id="AP012050">
    <property type="protein sequence ID" value="BAM48477.1"/>
    <property type="molecule type" value="Genomic_DNA"/>
</dbReference>
<evidence type="ECO:0000313" key="1">
    <source>
        <dbReference type="EMBL" id="BAM48477.1"/>
    </source>
</evidence>